<dbReference type="PANTHER" id="PTHR13696">
    <property type="entry name" value="P-LOOP CONTAINING NUCLEOSIDE TRIPHOSPHATE HYDROLASE"/>
    <property type="match status" value="1"/>
</dbReference>
<dbReference type="InterPro" id="IPR025669">
    <property type="entry name" value="AAA_dom"/>
</dbReference>
<protein>
    <submittedName>
        <fullName evidence="2">ParA family protein</fullName>
    </submittedName>
</protein>
<accession>A0A6L5GTQ5</accession>
<dbReference type="AlphaFoldDB" id="A0A6L5GTQ5"/>
<gene>
    <name evidence="2" type="ORF">FRC53_09665</name>
</gene>
<dbReference type="InterPro" id="IPR027417">
    <property type="entry name" value="P-loop_NTPase"/>
</dbReference>
<organism evidence="2 3">
    <name type="scientific">Candidatus Pseudoramibacter fermentans</name>
    <dbReference type="NCBI Taxonomy" id="2594427"/>
    <lineage>
        <taxon>Bacteria</taxon>
        <taxon>Bacillati</taxon>
        <taxon>Bacillota</taxon>
        <taxon>Clostridia</taxon>
        <taxon>Eubacteriales</taxon>
        <taxon>Eubacteriaceae</taxon>
        <taxon>Pseudoramibacter</taxon>
    </lineage>
</organism>
<dbReference type="InterPro" id="IPR050678">
    <property type="entry name" value="DNA_Partitioning_ATPase"/>
</dbReference>
<feature type="domain" description="AAA" evidence="1">
    <location>
        <begin position="1"/>
        <end position="173"/>
    </location>
</feature>
<dbReference type="Gene3D" id="3.40.50.300">
    <property type="entry name" value="P-loop containing nucleotide triphosphate hydrolases"/>
    <property type="match status" value="1"/>
</dbReference>
<evidence type="ECO:0000313" key="2">
    <source>
        <dbReference type="EMBL" id="MQM73659.1"/>
    </source>
</evidence>
<dbReference type="Pfam" id="PF13614">
    <property type="entry name" value="AAA_31"/>
    <property type="match status" value="1"/>
</dbReference>
<keyword evidence="3" id="KW-1185">Reference proteome</keyword>
<dbReference type="EMBL" id="VOGB01000005">
    <property type="protein sequence ID" value="MQM73659.1"/>
    <property type="molecule type" value="Genomic_DNA"/>
</dbReference>
<dbReference type="SUPFAM" id="SSF52540">
    <property type="entry name" value="P-loop containing nucleoside triphosphate hydrolases"/>
    <property type="match status" value="1"/>
</dbReference>
<dbReference type="Proteomes" id="UP000473648">
    <property type="component" value="Unassembled WGS sequence"/>
</dbReference>
<dbReference type="CDD" id="cd02042">
    <property type="entry name" value="ParAB_family"/>
    <property type="match status" value="1"/>
</dbReference>
<sequence length="256" mass="29015">MKVISFFNLKGGCGKTTSAINLGYLLAKDLAEKNQKLLLVDCDMQANLTTSLMEPDYDRPCIYHLMTGDRPLADTLFHLRDNVDIIPSSLLMATIDPRLSGMVGREFILKRRLKEIADDYAYCIVDCSPSFSVVTTNALVMTDKIFIPVQTEYYAVDGVHLLQETLQYVNDSLGVEKEISIIFATMHDKRNNINQLQYENLENAFGDKFMRHTIRKNVALVESPVFKQSIFEYKPKANGAQDYQALYDEIKAKGGF</sequence>
<comment type="caution">
    <text evidence="2">The sequence shown here is derived from an EMBL/GenBank/DDBJ whole genome shotgun (WGS) entry which is preliminary data.</text>
</comment>
<dbReference type="PANTHER" id="PTHR13696:SF99">
    <property type="entry name" value="COBYRINIC ACID AC-DIAMIDE SYNTHASE"/>
    <property type="match status" value="1"/>
</dbReference>
<reference evidence="2" key="1">
    <citation type="journal article" date="2020" name="Appl. Environ. Microbiol.">
        <title>Medium-Chain Fatty Acid Synthesis by 'Candidatus Weimeria bifida' gen. nov., sp. nov., and 'Candidatus Pseudoramibacter fermentans' sp. nov.</title>
        <authorList>
            <person name="Scarborough M.J."/>
            <person name="Myers K.S."/>
            <person name="Donohue T.J."/>
            <person name="Noguera D.R."/>
        </authorList>
    </citation>
    <scope>NUCLEOTIDE SEQUENCE</scope>
    <source>
        <strain evidence="2">EUB1.1</strain>
    </source>
</reference>
<proteinExistence type="predicted"/>
<evidence type="ECO:0000259" key="1">
    <source>
        <dbReference type="Pfam" id="PF13614"/>
    </source>
</evidence>
<evidence type="ECO:0000313" key="3">
    <source>
        <dbReference type="Proteomes" id="UP000473648"/>
    </source>
</evidence>
<name>A0A6L5GTQ5_9FIRM</name>